<evidence type="ECO:0000256" key="8">
    <source>
        <dbReference type="ARBA" id="ARBA00023121"/>
    </source>
</evidence>
<dbReference type="OrthoDB" id="664243at2759"/>
<evidence type="ECO:0000256" key="5">
    <source>
        <dbReference type="ARBA" id="ARBA00022475"/>
    </source>
</evidence>
<evidence type="ECO:0000256" key="10">
    <source>
        <dbReference type="ARBA" id="ARBA00023180"/>
    </source>
</evidence>
<dbReference type="Proteomes" id="UP000238479">
    <property type="component" value="Chromosome 7"/>
</dbReference>
<evidence type="ECO:0000259" key="14">
    <source>
        <dbReference type="Pfam" id="PF14368"/>
    </source>
</evidence>
<keyword evidence="12" id="KW-1133">Transmembrane helix</keyword>
<keyword evidence="12" id="KW-0812">Transmembrane</keyword>
<comment type="subcellular location">
    <subcellularLocation>
        <location evidence="2">Cell membrane</location>
        <topology evidence="2">Lipid-anchor</topology>
        <topology evidence="2">GPI-anchor</topology>
    </subcellularLocation>
</comment>
<evidence type="ECO:0000256" key="2">
    <source>
        <dbReference type="ARBA" id="ARBA00004609"/>
    </source>
</evidence>
<sequence length="195" mass="20125">MASLPFAISSLTLLFLISLFPSSTLSQDPNSSIPTVAQCAPQLLPLATCAPFVQGTAPSPAKSCCDNLNLVYSQQPRCLCLLLNSTTLSSFPINTTLALQLPALCTLPVDASACSRAQVPPSTPSSQVSFGANNTSPATNTTVAASPMVQAPPPRPTMMGVGFGRNASTGLKSKTGSYLAVMLIMAGFLMPGILF</sequence>
<keyword evidence="11" id="KW-0449">Lipoprotein</keyword>
<dbReference type="Gene3D" id="1.10.110.10">
    <property type="entry name" value="Plant lipid-transfer and hydrophobic proteins"/>
    <property type="match status" value="1"/>
</dbReference>
<keyword evidence="5" id="KW-1003">Cell membrane</keyword>
<evidence type="ECO:0000313" key="15">
    <source>
        <dbReference type="EMBL" id="PRQ16531.1"/>
    </source>
</evidence>
<feature type="transmembrane region" description="Helical" evidence="12">
    <location>
        <begin position="175"/>
        <end position="194"/>
    </location>
</feature>
<evidence type="ECO:0000256" key="13">
    <source>
        <dbReference type="SAM" id="SignalP"/>
    </source>
</evidence>
<dbReference type="CDD" id="cd00010">
    <property type="entry name" value="AAI_LTSS"/>
    <property type="match status" value="1"/>
</dbReference>
<proteinExistence type="inferred from homology"/>
<feature type="signal peptide" evidence="13">
    <location>
        <begin position="1"/>
        <end position="26"/>
    </location>
</feature>
<evidence type="ECO:0000256" key="4">
    <source>
        <dbReference type="ARBA" id="ARBA00022448"/>
    </source>
</evidence>
<feature type="chain" id="PRO_5015167214" evidence="13">
    <location>
        <begin position="27"/>
        <end position="195"/>
    </location>
</feature>
<keyword evidence="6" id="KW-0336">GPI-anchor</keyword>
<comment type="similarity">
    <text evidence="3">Belongs to the plant LTP family.</text>
</comment>
<evidence type="ECO:0000256" key="3">
    <source>
        <dbReference type="ARBA" id="ARBA00009748"/>
    </source>
</evidence>
<dbReference type="GO" id="GO:0005886">
    <property type="term" value="C:plasma membrane"/>
    <property type="evidence" value="ECO:0007669"/>
    <property type="project" value="UniProtKB-SubCell"/>
</dbReference>
<gene>
    <name evidence="15" type="ORF">RchiOBHm_Chr7g0185251</name>
</gene>
<keyword evidence="10" id="KW-0325">Glycoprotein</keyword>
<comment type="function">
    <text evidence="1">Plant non-specific lipid-transfer proteins transfer phospholipids as well as galactolipids across membranes. May play a role in wax or cutin deposition in the cell walls of expanding epidermal cells and certain secretory tissues.</text>
</comment>
<dbReference type="InterPro" id="IPR016140">
    <property type="entry name" value="Bifunc_inhib/LTP/seed_store"/>
</dbReference>
<keyword evidence="7 13" id="KW-0732">Signal</keyword>
<evidence type="ECO:0000256" key="1">
    <source>
        <dbReference type="ARBA" id="ARBA00003211"/>
    </source>
</evidence>
<keyword evidence="12" id="KW-0472">Membrane</keyword>
<dbReference type="InterPro" id="IPR043325">
    <property type="entry name" value="LTSS"/>
</dbReference>
<dbReference type="InterPro" id="IPR036312">
    <property type="entry name" value="Bifun_inhib/LTP/seed_sf"/>
</dbReference>
<dbReference type="GO" id="GO:0098552">
    <property type="term" value="C:side of membrane"/>
    <property type="evidence" value="ECO:0007669"/>
    <property type="project" value="UniProtKB-KW"/>
</dbReference>
<protein>
    <submittedName>
        <fullName evidence="15">Putative bifunctional inhibitor/plant lipid transfer protein/seed storage helical</fullName>
    </submittedName>
</protein>
<comment type="caution">
    <text evidence="15">The sequence shown here is derived from an EMBL/GenBank/DDBJ whole genome shotgun (WGS) entry which is preliminary data.</text>
</comment>
<keyword evidence="4" id="KW-0813">Transport</keyword>
<dbReference type="Pfam" id="PF14368">
    <property type="entry name" value="LTP_2"/>
    <property type="match status" value="1"/>
</dbReference>
<evidence type="ECO:0000256" key="12">
    <source>
        <dbReference type="SAM" id="Phobius"/>
    </source>
</evidence>
<dbReference type="SUPFAM" id="SSF47699">
    <property type="entry name" value="Bifunctional inhibitor/lipid-transfer protein/seed storage 2S albumin"/>
    <property type="match status" value="1"/>
</dbReference>
<dbReference type="PANTHER" id="PTHR33044">
    <property type="entry name" value="BIFUNCTIONAL INHIBITOR/LIPID-TRANSFER PROTEIN/SEED STORAGE 2S ALBUMIN SUPERFAMILY PROTEIN-RELATED"/>
    <property type="match status" value="1"/>
</dbReference>
<dbReference type="STRING" id="74649.A0A2P6P3P4"/>
<evidence type="ECO:0000256" key="11">
    <source>
        <dbReference type="ARBA" id="ARBA00023288"/>
    </source>
</evidence>
<organism evidence="15 16">
    <name type="scientific">Rosa chinensis</name>
    <name type="common">China rose</name>
    <dbReference type="NCBI Taxonomy" id="74649"/>
    <lineage>
        <taxon>Eukaryota</taxon>
        <taxon>Viridiplantae</taxon>
        <taxon>Streptophyta</taxon>
        <taxon>Embryophyta</taxon>
        <taxon>Tracheophyta</taxon>
        <taxon>Spermatophyta</taxon>
        <taxon>Magnoliopsida</taxon>
        <taxon>eudicotyledons</taxon>
        <taxon>Gunneridae</taxon>
        <taxon>Pentapetalae</taxon>
        <taxon>rosids</taxon>
        <taxon>fabids</taxon>
        <taxon>Rosales</taxon>
        <taxon>Rosaceae</taxon>
        <taxon>Rosoideae</taxon>
        <taxon>Rosoideae incertae sedis</taxon>
        <taxon>Rosa</taxon>
    </lineage>
</organism>
<dbReference type="OMA" id="NANMSAC"/>
<evidence type="ECO:0000256" key="7">
    <source>
        <dbReference type="ARBA" id="ARBA00022729"/>
    </source>
</evidence>
<feature type="domain" description="Bifunctional inhibitor/plant lipid transfer protein/seed storage helical" evidence="14">
    <location>
        <begin position="32"/>
        <end position="114"/>
    </location>
</feature>
<evidence type="ECO:0000256" key="9">
    <source>
        <dbReference type="ARBA" id="ARBA00023157"/>
    </source>
</evidence>
<dbReference type="Gramene" id="PRQ16531">
    <property type="protein sequence ID" value="PRQ16531"/>
    <property type="gene ID" value="RchiOBHm_Chr7g0185251"/>
</dbReference>
<accession>A0A2P6P3P4</accession>
<keyword evidence="8" id="KW-0446">Lipid-binding</keyword>
<evidence type="ECO:0000313" key="16">
    <source>
        <dbReference type="Proteomes" id="UP000238479"/>
    </source>
</evidence>
<reference evidence="15 16" key="1">
    <citation type="journal article" date="2018" name="Nat. Genet.">
        <title>The Rosa genome provides new insights in the design of modern roses.</title>
        <authorList>
            <person name="Bendahmane M."/>
        </authorList>
    </citation>
    <scope>NUCLEOTIDE SEQUENCE [LARGE SCALE GENOMIC DNA]</scope>
    <source>
        <strain evidence="16">cv. Old Blush</strain>
    </source>
</reference>
<evidence type="ECO:0000256" key="6">
    <source>
        <dbReference type="ARBA" id="ARBA00022622"/>
    </source>
</evidence>
<dbReference type="AlphaFoldDB" id="A0A2P6P3P4"/>
<name>A0A2P6P3P4_ROSCH</name>
<keyword evidence="16" id="KW-1185">Reference proteome</keyword>
<dbReference type="EMBL" id="PDCK01000045">
    <property type="protein sequence ID" value="PRQ16531.1"/>
    <property type="molecule type" value="Genomic_DNA"/>
</dbReference>
<dbReference type="GO" id="GO:0008289">
    <property type="term" value="F:lipid binding"/>
    <property type="evidence" value="ECO:0007669"/>
    <property type="project" value="UniProtKB-KW"/>
</dbReference>
<keyword evidence="9" id="KW-1015">Disulfide bond</keyword>